<sequence length="381" mass="43542">MSSFNEQTIIDFLEPVHLFELSQDEGFKTSQIGYYIDSYEEQFPDLTGADLIIVGIGEYRGKGYPNRGTPAADNFRTEFYQLYQWHKSVKICDIGNITTGKTMADSYAALKTVVSELLLLPQAKILIIGGSHDLTTAQCDAYSKLDRTYDLLCIDAKMDMDTDAQAPAERFLLDMFTKSPNYLNHYNHLAFQSYFVHPEMLEVIDRLRFDCVRVGRVKEKIEEVEPAIRHSDIISLDISAIQSGHAPANLITPNGLNGEEACRLMQFAGMSSKVSSVGFYEYQQHLDRNSQTAKQLSHLAWYLVDGIQQGKQEADIQSRQNFNEYHLAFAEMETTFLQSKKTGRWWMTLPDGHFLPCSYTDYILATQNEIPERWIRAIERS</sequence>
<dbReference type="RefSeq" id="WP_091394508.1">
    <property type="nucleotide sequence ID" value="NZ_FNQY01000004.1"/>
</dbReference>
<dbReference type="STRING" id="551991.SAMN05192529_10472"/>
<evidence type="ECO:0000313" key="2">
    <source>
        <dbReference type="EMBL" id="SDZ91912.1"/>
    </source>
</evidence>
<dbReference type="InterPro" id="IPR023696">
    <property type="entry name" value="Ureohydrolase_dom_sf"/>
</dbReference>
<protein>
    <submittedName>
        <fullName evidence="2">Arginase family enzyme</fullName>
    </submittedName>
</protein>
<dbReference type="Proteomes" id="UP000199041">
    <property type="component" value="Unassembled WGS sequence"/>
</dbReference>
<name>A0A1H3WZW0_9BACT</name>
<organism evidence="2 3">
    <name type="scientific">Arachidicoccus rhizosphaerae</name>
    <dbReference type="NCBI Taxonomy" id="551991"/>
    <lineage>
        <taxon>Bacteria</taxon>
        <taxon>Pseudomonadati</taxon>
        <taxon>Bacteroidota</taxon>
        <taxon>Chitinophagia</taxon>
        <taxon>Chitinophagales</taxon>
        <taxon>Chitinophagaceae</taxon>
        <taxon>Arachidicoccus</taxon>
    </lineage>
</organism>
<proteinExistence type="inferred from homology"/>
<dbReference type="Gene3D" id="3.40.800.10">
    <property type="entry name" value="Ureohydrolase domain"/>
    <property type="match status" value="1"/>
</dbReference>
<evidence type="ECO:0000256" key="1">
    <source>
        <dbReference type="PROSITE-ProRule" id="PRU00742"/>
    </source>
</evidence>
<dbReference type="Pfam" id="PF00491">
    <property type="entry name" value="Arginase"/>
    <property type="match status" value="1"/>
</dbReference>
<dbReference type="GO" id="GO:0016813">
    <property type="term" value="F:hydrolase activity, acting on carbon-nitrogen (but not peptide) bonds, in linear amidines"/>
    <property type="evidence" value="ECO:0007669"/>
    <property type="project" value="UniProtKB-ARBA"/>
</dbReference>
<dbReference type="PROSITE" id="PS51409">
    <property type="entry name" value="ARGINASE_2"/>
    <property type="match status" value="1"/>
</dbReference>
<evidence type="ECO:0000313" key="3">
    <source>
        <dbReference type="Proteomes" id="UP000199041"/>
    </source>
</evidence>
<dbReference type="EMBL" id="FNQY01000004">
    <property type="protein sequence ID" value="SDZ91912.1"/>
    <property type="molecule type" value="Genomic_DNA"/>
</dbReference>
<dbReference type="SUPFAM" id="SSF52768">
    <property type="entry name" value="Arginase/deacetylase"/>
    <property type="match status" value="1"/>
</dbReference>
<reference evidence="2 3" key="1">
    <citation type="submission" date="2016-10" db="EMBL/GenBank/DDBJ databases">
        <authorList>
            <person name="de Groot N.N."/>
        </authorList>
    </citation>
    <scope>NUCLEOTIDE SEQUENCE [LARGE SCALE GENOMIC DNA]</scope>
    <source>
        <strain evidence="2 3">Vu-144</strain>
    </source>
</reference>
<dbReference type="InterPro" id="IPR006035">
    <property type="entry name" value="Ureohydrolase"/>
</dbReference>
<gene>
    <name evidence="2" type="ORF">SAMN05192529_10472</name>
</gene>
<comment type="similarity">
    <text evidence="1">Belongs to the arginase family.</text>
</comment>
<dbReference type="AlphaFoldDB" id="A0A1H3WZW0"/>
<accession>A0A1H3WZW0</accession>
<dbReference type="GO" id="GO:0046872">
    <property type="term" value="F:metal ion binding"/>
    <property type="evidence" value="ECO:0007669"/>
    <property type="project" value="InterPro"/>
</dbReference>
<keyword evidence="3" id="KW-1185">Reference proteome</keyword>
<dbReference type="OrthoDB" id="931936at2"/>